<dbReference type="Pfam" id="PF01012">
    <property type="entry name" value="ETF"/>
    <property type="match status" value="1"/>
</dbReference>
<evidence type="ECO:0000313" key="4">
    <source>
        <dbReference type="Proteomes" id="UP000012063"/>
    </source>
</evidence>
<comment type="caution">
    <text evidence="3">The sequence shown here is derived from an EMBL/GenBank/DDBJ whole genome shotgun (WGS) entry which is preliminary data.</text>
</comment>
<gene>
    <name evidence="3" type="ORF">HSACCH_00872</name>
</gene>
<dbReference type="PANTHER" id="PTHR21294:SF17">
    <property type="entry name" value="PROTEIN FIXA"/>
    <property type="match status" value="1"/>
</dbReference>
<dbReference type="InParanoid" id="M5DYR7"/>
<accession>M5DYR7</accession>
<dbReference type="InterPro" id="IPR014730">
    <property type="entry name" value="ETF_a/b_N"/>
</dbReference>
<dbReference type="STRING" id="1293054.HSACCH_00872"/>
<protein>
    <recommendedName>
        <fullName evidence="1">Electron transfer flavoprotein small subunit</fullName>
    </recommendedName>
</protein>
<dbReference type="SUPFAM" id="SSF52402">
    <property type="entry name" value="Adenine nucleotide alpha hydrolases-like"/>
    <property type="match status" value="1"/>
</dbReference>
<dbReference type="AlphaFoldDB" id="M5DYR7"/>
<evidence type="ECO:0000313" key="3">
    <source>
        <dbReference type="EMBL" id="CCU78733.1"/>
    </source>
</evidence>
<dbReference type="InterPro" id="IPR033948">
    <property type="entry name" value="ETF_beta_N"/>
</dbReference>
<dbReference type="PANTHER" id="PTHR21294">
    <property type="entry name" value="ELECTRON TRANSFER FLAVOPROTEIN BETA-SUBUNIT"/>
    <property type="match status" value="1"/>
</dbReference>
<dbReference type="GO" id="GO:0009055">
    <property type="term" value="F:electron transfer activity"/>
    <property type="evidence" value="ECO:0007669"/>
    <property type="project" value="InterPro"/>
</dbReference>
<dbReference type="SMART" id="SM00893">
    <property type="entry name" value="ETF"/>
    <property type="match status" value="1"/>
</dbReference>
<organism evidence="3 4">
    <name type="scientific">Halanaerobium saccharolyticum subsp. saccharolyticum DSM 6643</name>
    <dbReference type="NCBI Taxonomy" id="1293054"/>
    <lineage>
        <taxon>Bacteria</taxon>
        <taxon>Bacillati</taxon>
        <taxon>Bacillota</taxon>
        <taxon>Clostridia</taxon>
        <taxon>Halanaerobiales</taxon>
        <taxon>Halanaerobiaceae</taxon>
        <taxon>Halanaerobium</taxon>
    </lineage>
</organism>
<dbReference type="InterPro" id="IPR014729">
    <property type="entry name" value="Rossmann-like_a/b/a_fold"/>
</dbReference>
<reference evidence="4" key="1">
    <citation type="journal article" date="2013" name="Genome Announc.">
        <title>Genome Sequence of Halanaerobium saccharolyticum subsp. saccharolyticum Strain DSM 6643T, a Halophilic Hydrogen-Producing Bacterium.</title>
        <authorList>
            <person name="Kivisto A."/>
            <person name="Larjo A."/>
            <person name="Ciranna A."/>
            <person name="Santala V."/>
            <person name="Roos C."/>
            <person name="Karp M."/>
        </authorList>
    </citation>
    <scope>NUCLEOTIDE SEQUENCE [LARGE SCALE GENOMIC DNA]</scope>
    <source>
        <strain evidence="4">DSM 6643</strain>
    </source>
</reference>
<proteinExistence type="predicted"/>
<sequence length="271" mass="29430">MQILVLIKQVPEMEKVQFDAEKGKIDRNSAGVEVNPFDLNALEAAVRIKEKLGGEITALSMGPKRAESALKEAAARGADKVFLLTDKNFAGADTISTSAVLSAAAKKLGDFDLIIAGEMSVDGDTAQVGPQTAEFLDINHAAYVSEIAAVSNSEITVSTSLWEANYNKTYSYPLLITVTKDLNNPSLPSFKGKMKARKIEVEKLDYETIKEQLPIKEVGFKGSPTWVENIVVPQKIKRKTKSYNKSETAAAVADIKGILTVKNLMEANHGR</sequence>
<dbReference type="Gene3D" id="3.40.50.620">
    <property type="entry name" value="HUPs"/>
    <property type="match status" value="1"/>
</dbReference>
<dbReference type="Proteomes" id="UP000012063">
    <property type="component" value="Unassembled WGS sequence"/>
</dbReference>
<keyword evidence="4" id="KW-1185">Reference proteome</keyword>
<evidence type="ECO:0000256" key="1">
    <source>
        <dbReference type="ARBA" id="ARBA00042002"/>
    </source>
</evidence>
<dbReference type="InterPro" id="IPR012255">
    <property type="entry name" value="ETF_b"/>
</dbReference>
<dbReference type="PIRSF" id="PIRSF000090">
    <property type="entry name" value="Beta-ETF"/>
    <property type="match status" value="1"/>
</dbReference>
<feature type="domain" description="Electron transfer flavoprotein alpha/beta-subunit N-terminal" evidence="2">
    <location>
        <begin position="22"/>
        <end position="213"/>
    </location>
</feature>
<evidence type="ECO:0000259" key="2">
    <source>
        <dbReference type="SMART" id="SM00893"/>
    </source>
</evidence>
<dbReference type="OrthoDB" id="9804960at2"/>
<dbReference type="CDD" id="cd01714">
    <property type="entry name" value="ETF_beta"/>
    <property type="match status" value="1"/>
</dbReference>
<dbReference type="RefSeq" id="WP_005488137.1">
    <property type="nucleotide sequence ID" value="NZ_CAUI01000005.1"/>
</dbReference>
<dbReference type="eggNOG" id="COG2086">
    <property type="taxonomic scope" value="Bacteria"/>
</dbReference>
<name>M5DYR7_9FIRM</name>
<dbReference type="EMBL" id="CAUI01000005">
    <property type="protein sequence ID" value="CCU78733.1"/>
    <property type="molecule type" value="Genomic_DNA"/>
</dbReference>